<sequence>MVVKKSENKVSHQTAGSLKQIFKRCSSFGRIHVADDKVGTLPYDVPRGHFVVYVGESRSRYICPISWLSHPHFKCLLRKSEEEFGFRHDMGLTIPCEESVFRSVTAVMMNRSNQ</sequence>
<dbReference type="EMBL" id="JAUESC010000002">
    <property type="protein sequence ID" value="KAK0605450.1"/>
    <property type="molecule type" value="Genomic_DNA"/>
</dbReference>
<name>A0AA39THQ1_ACESA</name>
<evidence type="ECO:0000256" key="1">
    <source>
        <dbReference type="ARBA" id="ARBA00006974"/>
    </source>
</evidence>
<comment type="similarity">
    <text evidence="1">Belongs to the ARG7 family.</text>
</comment>
<evidence type="ECO:0000256" key="3">
    <source>
        <dbReference type="ARBA" id="ARBA00022604"/>
    </source>
</evidence>
<dbReference type="GO" id="GO:0009733">
    <property type="term" value="P:response to auxin"/>
    <property type="evidence" value="ECO:0007669"/>
    <property type="project" value="InterPro"/>
</dbReference>
<dbReference type="Proteomes" id="UP001168877">
    <property type="component" value="Unassembled WGS sequence"/>
</dbReference>
<accession>A0AA39THQ1</accession>
<dbReference type="PANTHER" id="PTHR31374">
    <property type="entry name" value="AUXIN-INDUCED PROTEIN-LIKE-RELATED"/>
    <property type="match status" value="1"/>
</dbReference>
<evidence type="ECO:0000313" key="4">
    <source>
        <dbReference type="EMBL" id="KAK0605450.1"/>
    </source>
</evidence>
<gene>
    <name evidence="4" type="ORF">LWI29_027000</name>
</gene>
<dbReference type="Pfam" id="PF02519">
    <property type="entry name" value="Auxin_inducible"/>
    <property type="match status" value="1"/>
</dbReference>
<comment type="caution">
    <text evidence="4">The sequence shown here is derived from an EMBL/GenBank/DDBJ whole genome shotgun (WGS) entry which is preliminary data.</text>
</comment>
<evidence type="ECO:0000256" key="2">
    <source>
        <dbReference type="ARBA" id="ARBA00022473"/>
    </source>
</evidence>
<proteinExistence type="inferred from homology"/>
<dbReference type="PANTHER" id="PTHR31374:SF405">
    <property type="entry name" value="OS06G0137400 PROTEIN"/>
    <property type="match status" value="1"/>
</dbReference>
<organism evidence="4 5">
    <name type="scientific">Acer saccharum</name>
    <name type="common">Sugar maple</name>
    <dbReference type="NCBI Taxonomy" id="4024"/>
    <lineage>
        <taxon>Eukaryota</taxon>
        <taxon>Viridiplantae</taxon>
        <taxon>Streptophyta</taxon>
        <taxon>Embryophyta</taxon>
        <taxon>Tracheophyta</taxon>
        <taxon>Spermatophyta</taxon>
        <taxon>Magnoliopsida</taxon>
        <taxon>eudicotyledons</taxon>
        <taxon>Gunneridae</taxon>
        <taxon>Pentapetalae</taxon>
        <taxon>rosids</taxon>
        <taxon>malvids</taxon>
        <taxon>Sapindales</taxon>
        <taxon>Sapindaceae</taxon>
        <taxon>Hippocastanoideae</taxon>
        <taxon>Acereae</taxon>
        <taxon>Acer</taxon>
    </lineage>
</organism>
<evidence type="ECO:0000313" key="5">
    <source>
        <dbReference type="Proteomes" id="UP001168877"/>
    </source>
</evidence>
<protein>
    <submittedName>
        <fullName evidence="4">Uncharacterized protein</fullName>
    </submittedName>
</protein>
<reference evidence="4" key="1">
    <citation type="journal article" date="2022" name="Plant J.">
        <title>Strategies of tolerance reflected in two North American maple genomes.</title>
        <authorList>
            <person name="McEvoy S.L."/>
            <person name="Sezen U.U."/>
            <person name="Trouern-Trend A."/>
            <person name="McMahon S.M."/>
            <person name="Schaberg P.G."/>
            <person name="Yang J."/>
            <person name="Wegrzyn J.L."/>
            <person name="Swenson N.G."/>
        </authorList>
    </citation>
    <scope>NUCLEOTIDE SEQUENCE</scope>
    <source>
        <strain evidence="4">NS2018</strain>
    </source>
</reference>
<reference evidence="4" key="2">
    <citation type="submission" date="2023-06" db="EMBL/GenBank/DDBJ databases">
        <authorList>
            <person name="Swenson N.G."/>
            <person name="Wegrzyn J.L."/>
            <person name="Mcevoy S.L."/>
        </authorList>
    </citation>
    <scope>NUCLEOTIDE SEQUENCE</scope>
    <source>
        <strain evidence="4">NS2018</strain>
        <tissue evidence="4">Leaf</tissue>
    </source>
</reference>
<keyword evidence="3" id="KW-0341">Growth regulation</keyword>
<keyword evidence="2" id="KW-0217">Developmental protein</keyword>
<keyword evidence="5" id="KW-1185">Reference proteome</keyword>
<dbReference type="AlphaFoldDB" id="A0AA39THQ1"/>
<dbReference type="InterPro" id="IPR003676">
    <property type="entry name" value="SAUR_fam"/>
</dbReference>